<keyword evidence="3" id="KW-1185">Reference proteome</keyword>
<evidence type="ECO:0000313" key="3">
    <source>
        <dbReference type="Proteomes" id="UP000332933"/>
    </source>
</evidence>
<dbReference type="EMBL" id="VJMH01005204">
    <property type="protein sequence ID" value="KAF0699003.1"/>
    <property type="molecule type" value="Genomic_DNA"/>
</dbReference>
<dbReference type="AlphaFoldDB" id="A0A485KQS0"/>
<reference evidence="2 3" key="1">
    <citation type="submission" date="2019-03" db="EMBL/GenBank/DDBJ databases">
        <authorList>
            <person name="Gaulin E."/>
            <person name="Dumas B."/>
        </authorList>
    </citation>
    <scope>NUCLEOTIDE SEQUENCE [LARGE SCALE GENOMIC DNA]</scope>
    <source>
        <strain evidence="2">CBS 568.67</strain>
    </source>
</reference>
<organism evidence="2 3">
    <name type="scientific">Aphanomyces stellatus</name>
    <dbReference type="NCBI Taxonomy" id="120398"/>
    <lineage>
        <taxon>Eukaryota</taxon>
        <taxon>Sar</taxon>
        <taxon>Stramenopiles</taxon>
        <taxon>Oomycota</taxon>
        <taxon>Saprolegniomycetes</taxon>
        <taxon>Saprolegniales</taxon>
        <taxon>Verrucalvaceae</taxon>
        <taxon>Aphanomyces</taxon>
    </lineage>
</organism>
<protein>
    <submittedName>
        <fullName evidence="2">Aste57867_10403 protein</fullName>
    </submittedName>
</protein>
<reference evidence="1" key="2">
    <citation type="submission" date="2019-06" db="EMBL/GenBank/DDBJ databases">
        <title>Genomics analysis of Aphanomyces spp. identifies a new class of oomycete effector associated with host adaptation.</title>
        <authorList>
            <person name="Gaulin E."/>
        </authorList>
    </citation>
    <scope>NUCLEOTIDE SEQUENCE</scope>
    <source>
        <strain evidence="1">CBS 578.67</strain>
    </source>
</reference>
<dbReference type="EMBL" id="CAADRA010005225">
    <property type="protein sequence ID" value="VFT87277.1"/>
    <property type="molecule type" value="Genomic_DNA"/>
</dbReference>
<dbReference type="Proteomes" id="UP000332933">
    <property type="component" value="Unassembled WGS sequence"/>
</dbReference>
<sequence>MGVATAIVEAEATEAFDVSSSTVDILRVQTHLVEMQAMYLLQTSCTSIEEQYGKLLDIEAEYCADTNIENFAHTVHQLHPVHYRNESAQVARKTPSLKSTVTKCLYHGCGNDLSLSEAYRVHIKDGSFVCGRCANQVSRGAIKMPPNTPVFERHGIIYESRAPTLTTGKIKKLLHVP</sequence>
<proteinExistence type="predicted"/>
<evidence type="ECO:0000313" key="2">
    <source>
        <dbReference type="EMBL" id="VFT87277.1"/>
    </source>
</evidence>
<accession>A0A485KQS0</accession>
<name>A0A485KQS0_9STRA</name>
<gene>
    <name evidence="2" type="primary">Aste57867_10403</name>
    <name evidence="1" type="ORF">As57867_010363</name>
    <name evidence="2" type="ORF">ASTE57867_10403</name>
</gene>
<evidence type="ECO:0000313" key="1">
    <source>
        <dbReference type="EMBL" id="KAF0699003.1"/>
    </source>
</evidence>